<dbReference type="EMBL" id="GG657452">
    <property type="protein sequence ID" value="OAT07265.1"/>
    <property type="molecule type" value="Genomic_DNA"/>
</dbReference>
<gene>
    <name evidence="1" type="ORF">BDBG_03347</name>
</gene>
<dbReference type="VEuPathDB" id="FungiDB:BDBG_03347"/>
<dbReference type="Proteomes" id="UP000002038">
    <property type="component" value="Unassembled WGS sequence"/>
</dbReference>
<evidence type="ECO:0000313" key="1">
    <source>
        <dbReference type="EMBL" id="OAT07265.1"/>
    </source>
</evidence>
<dbReference type="AlphaFoldDB" id="A0A179UGU3"/>
<dbReference type="KEGG" id="bgh:BDBG_03347"/>
<name>A0A179UGU3_BLAGS</name>
<evidence type="ECO:0000313" key="2">
    <source>
        <dbReference type="Proteomes" id="UP000002038"/>
    </source>
</evidence>
<sequence length="202" mass="22921">MPIPTWTSKLGCVGMLNTDHRKQCVLSRSHVRRKSCNPSLPRSFNLFISGRKLGYAQWVFNGKRPRFPKLRWALGDGTPDLPSQHSESLQGQPTPVWVLSLTHNTAPGPAFSFVPLLLARAGSSLNINTQPQHTPRFLSINTHTCNSIEMKVQDGERELELEFELELELDPELELELEPELEEERQQHIVAISERDKALFCS</sequence>
<proteinExistence type="predicted"/>
<keyword evidence="2" id="KW-1185">Reference proteome</keyword>
<organism evidence="1 2">
    <name type="scientific">Blastomyces gilchristii (strain SLH14081)</name>
    <name type="common">Blastomyces dermatitidis</name>
    <dbReference type="NCBI Taxonomy" id="559298"/>
    <lineage>
        <taxon>Eukaryota</taxon>
        <taxon>Fungi</taxon>
        <taxon>Dikarya</taxon>
        <taxon>Ascomycota</taxon>
        <taxon>Pezizomycotina</taxon>
        <taxon>Eurotiomycetes</taxon>
        <taxon>Eurotiomycetidae</taxon>
        <taxon>Onygenales</taxon>
        <taxon>Ajellomycetaceae</taxon>
        <taxon>Blastomyces</taxon>
    </lineage>
</organism>
<reference evidence="2" key="1">
    <citation type="journal article" date="2015" name="PLoS Genet.">
        <title>The dynamic genome and transcriptome of the human fungal pathogen Blastomyces and close relative Emmonsia.</title>
        <authorList>
            <person name="Munoz J.F."/>
            <person name="Gauthier G.M."/>
            <person name="Desjardins C.A."/>
            <person name="Gallo J.E."/>
            <person name="Holder J."/>
            <person name="Sullivan T.D."/>
            <person name="Marty A.J."/>
            <person name="Carmen J.C."/>
            <person name="Chen Z."/>
            <person name="Ding L."/>
            <person name="Gujja S."/>
            <person name="Magrini V."/>
            <person name="Misas E."/>
            <person name="Mitreva M."/>
            <person name="Priest M."/>
            <person name="Saif S."/>
            <person name="Whiston E.A."/>
            <person name="Young S."/>
            <person name="Zeng Q."/>
            <person name="Goldman W.E."/>
            <person name="Mardis E.R."/>
            <person name="Taylor J.W."/>
            <person name="McEwen J.G."/>
            <person name="Clay O.K."/>
            <person name="Klein B.S."/>
            <person name="Cuomo C.A."/>
        </authorList>
    </citation>
    <scope>NUCLEOTIDE SEQUENCE [LARGE SCALE GENOMIC DNA]</scope>
    <source>
        <strain evidence="2">SLH14081</strain>
    </source>
</reference>
<protein>
    <submittedName>
        <fullName evidence="1">Uncharacterized protein</fullName>
    </submittedName>
</protein>
<accession>A0A179UGU3</accession>
<dbReference type="RefSeq" id="XP_031577679.1">
    <property type="nucleotide sequence ID" value="XM_031721209.1"/>
</dbReference>
<dbReference type="GeneID" id="8505618"/>